<accession>A0A418F0W9</accession>
<reference evidence="1 2" key="1">
    <citation type="submission" date="2018-08" db="EMBL/GenBank/DDBJ databases">
        <title>Aphanomyces genome sequencing and annotation.</title>
        <authorList>
            <person name="Minardi D."/>
            <person name="Oidtmann B."/>
            <person name="Van Der Giezen M."/>
            <person name="Studholme D.J."/>
        </authorList>
    </citation>
    <scope>NUCLEOTIDE SEQUENCE [LARGE SCALE GENOMIC DNA]</scope>
    <source>
        <strain evidence="1 2">Da</strain>
    </source>
</reference>
<feature type="non-terminal residue" evidence="1">
    <location>
        <position position="50"/>
    </location>
</feature>
<dbReference type="Proteomes" id="UP000285430">
    <property type="component" value="Unassembled WGS sequence"/>
</dbReference>
<comment type="caution">
    <text evidence="1">The sequence shown here is derived from an EMBL/GenBank/DDBJ whole genome shotgun (WGS) entry which is preliminary data.</text>
</comment>
<evidence type="ECO:0000313" key="1">
    <source>
        <dbReference type="EMBL" id="RHZ22093.1"/>
    </source>
</evidence>
<protein>
    <submittedName>
        <fullName evidence="1">Uncharacterized protein</fullName>
    </submittedName>
</protein>
<gene>
    <name evidence="1" type="ORF">DYB37_009207</name>
</gene>
<organism evidence="1 2">
    <name type="scientific">Aphanomyces astaci</name>
    <name type="common">Crayfish plague agent</name>
    <dbReference type="NCBI Taxonomy" id="112090"/>
    <lineage>
        <taxon>Eukaryota</taxon>
        <taxon>Sar</taxon>
        <taxon>Stramenopiles</taxon>
        <taxon>Oomycota</taxon>
        <taxon>Saprolegniomycetes</taxon>
        <taxon>Saprolegniales</taxon>
        <taxon>Verrucalvaceae</taxon>
        <taxon>Aphanomyces</taxon>
    </lineage>
</organism>
<dbReference type="EMBL" id="QUTH01003048">
    <property type="protein sequence ID" value="RHZ22093.1"/>
    <property type="molecule type" value="Genomic_DNA"/>
</dbReference>
<name>A0A418F0W9_APHAT</name>
<evidence type="ECO:0000313" key="2">
    <source>
        <dbReference type="Proteomes" id="UP000285430"/>
    </source>
</evidence>
<dbReference type="AlphaFoldDB" id="A0A418F0W9"/>
<sequence>MTVKKRNLTNSERKAILREVLLHSNSSYLVRLLNGLSQTLAAKYNCHPAT</sequence>
<proteinExistence type="predicted"/>